<protein>
    <submittedName>
        <fullName evidence="2">Uncharacterized protein</fullName>
    </submittedName>
</protein>
<name>A0A0L0F6C1_9EUKA</name>
<dbReference type="EMBL" id="KQ247569">
    <property type="protein sequence ID" value="KNC72106.1"/>
    <property type="molecule type" value="Genomic_DNA"/>
</dbReference>
<reference evidence="2 3" key="1">
    <citation type="submission" date="2011-02" db="EMBL/GenBank/DDBJ databases">
        <title>The Genome Sequence of Sphaeroforma arctica JP610.</title>
        <authorList>
            <consortium name="The Broad Institute Genome Sequencing Platform"/>
            <person name="Russ C."/>
            <person name="Cuomo C."/>
            <person name="Young S.K."/>
            <person name="Zeng Q."/>
            <person name="Gargeya S."/>
            <person name="Alvarado L."/>
            <person name="Berlin A."/>
            <person name="Chapman S.B."/>
            <person name="Chen Z."/>
            <person name="Freedman E."/>
            <person name="Gellesch M."/>
            <person name="Goldberg J."/>
            <person name="Griggs A."/>
            <person name="Gujja S."/>
            <person name="Heilman E."/>
            <person name="Heiman D."/>
            <person name="Howarth C."/>
            <person name="Mehta T."/>
            <person name="Neiman D."/>
            <person name="Pearson M."/>
            <person name="Roberts A."/>
            <person name="Saif S."/>
            <person name="Shea T."/>
            <person name="Shenoy N."/>
            <person name="Sisk P."/>
            <person name="Stolte C."/>
            <person name="Sykes S."/>
            <person name="White J."/>
            <person name="Yandava C."/>
            <person name="Burger G."/>
            <person name="Gray M.W."/>
            <person name="Holland P.W.H."/>
            <person name="King N."/>
            <person name="Lang F.B.F."/>
            <person name="Roger A.J."/>
            <person name="Ruiz-Trillo I."/>
            <person name="Haas B."/>
            <person name="Nusbaum C."/>
            <person name="Birren B."/>
        </authorList>
    </citation>
    <scope>NUCLEOTIDE SEQUENCE [LARGE SCALE GENOMIC DNA]</scope>
    <source>
        <strain evidence="2 3">JP610</strain>
    </source>
</reference>
<dbReference type="RefSeq" id="XP_014146008.1">
    <property type="nucleotide sequence ID" value="XM_014290533.1"/>
</dbReference>
<organism evidence="2 3">
    <name type="scientific">Sphaeroforma arctica JP610</name>
    <dbReference type="NCBI Taxonomy" id="667725"/>
    <lineage>
        <taxon>Eukaryota</taxon>
        <taxon>Ichthyosporea</taxon>
        <taxon>Ichthyophonida</taxon>
        <taxon>Sphaeroforma</taxon>
    </lineage>
</organism>
<evidence type="ECO:0000256" key="1">
    <source>
        <dbReference type="SAM" id="MobiDB-lite"/>
    </source>
</evidence>
<proteinExistence type="predicted"/>
<dbReference type="AlphaFoldDB" id="A0A0L0F6C1"/>
<keyword evidence="3" id="KW-1185">Reference proteome</keyword>
<gene>
    <name evidence="2" type="ORF">SARC_15346</name>
</gene>
<sequence length="73" mass="7853">GIKVDSVRSSRTHMGKSISPDLNHAMKDQGTIANAPDIPQLGLRLPSTKQTSSLAVTAGYHTRCQVHQHLGVH</sequence>
<evidence type="ECO:0000313" key="2">
    <source>
        <dbReference type="EMBL" id="KNC72106.1"/>
    </source>
</evidence>
<dbReference type="Proteomes" id="UP000054560">
    <property type="component" value="Unassembled WGS sequence"/>
</dbReference>
<feature type="non-terminal residue" evidence="2">
    <location>
        <position position="1"/>
    </location>
</feature>
<accession>A0A0L0F6C1</accession>
<dbReference type="GeneID" id="25915850"/>
<feature type="region of interest" description="Disordered" evidence="1">
    <location>
        <begin position="1"/>
        <end position="24"/>
    </location>
</feature>
<evidence type="ECO:0000313" key="3">
    <source>
        <dbReference type="Proteomes" id="UP000054560"/>
    </source>
</evidence>